<evidence type="ECO:0000256" key="1">
    <source>
        <dbReference type="SAM" id="MobiDB-lite"/>
    </source>
</evidence>
<feature type="domain" description="CHAT" evidence="2">
    <location>
        <begin position="318"/>
        <end position="509"/>
    </location>
</feature>
<evidence type="ECO:0000313" key="4">
    <source>
        <dbReference type="Proteomes" id="UP000663853"/>
    </source>
</evidence>
<dbReference type="InterPro" id="IPR024983">
    <property type="entry name" value="CHAT_dom"/>
</dbReference>
<comment type="caution">
    <text evidence="3">The sequence shown here is derived from an EMBL/GenBank/DDBJ whole genome shotgun (WGS) entry which is preliminary data.</text>
</comment>
<organism evidence="3 4">
    <name type="scientific">Rhizoctonia solani</name>
    <dbReference type="NCBI Taxonomy" id="456999"/>
    <lineage>
        <taxon>Eukaryota</taxon>
        <taxon>Fungi</taxon>
        <taxon>Dikarya</taxon>
        <taxon>Basidiomycota</taxon>
        <taxon>Agaricomycotina</taxon>
        <taxon>Agaricomycetes</taxon>
        <taxon>Cantharellales</taxon>
        <taxon>Ceratobasidiaceae</taxon>
        <taxon>Rhizoctonia</taxon>
    </lineage>
</organism>
<evidence type="ECO:0000259" key="2">
    <source>
        <dbReference type="Pfam" id="PF12770"/>
    </source>
</evidence>
<evidence type="ECO:0000313" key="3">
    <source>
        <dbReference type="EMBL" id="CAE6536021.1"/>
    </source>
</evidence>
<reference evidence="3" key="1">
    <citation type="submission" date="2021-01" db="EMBL/GenBank/DDBJ databases">
        <authorList>
            <person name="Kaushik A."/>
        </authorList>
    </citation>
    <scope>NUCLEOTIDE SEQUENCE</scope>
    <source>
        <strain evidence="3">AG6-10EEA</strain>
    </source>
</reference>
<feature type="region of interest" description="Disordered" evidence="1">
    <location>
        <begin position="177"/>
        <end position="196"/>
    </location>
</feature>
<accession>A0A8H3DL99</accession>
<protein>
    <recommendedName>
        <fullName evidence="2">CHAT domain-containing protein</fullName>
    </recommendedName>
</protein>
<dbReference type="EMBL" id="CAJMXA010004154">
    <property type="protein sequence ID" value="CAE6536021.1"/>
    <property type="molecule type" value="Genomic_DNA"/>
</dbReference>
<dbReference type="Proteomes" id="UP000663853">
    <property type="component" value="Unassembled WGS sequence"/>
</dbReference>
<dbReference type="AlphaFoldDB" id="A0A8H3DL99"/>
<sequence>MEHESHALALTPDGDPDLPMRHFNRAQTFFLCYQHSADASYLNDALDSFRRASQISTGSPRNKFRYALKWANLAIDHSSLNPIEAYQTAIDLLPQFICLGATTNQRYHDLSTVENLGANAAFAAISHSNPKLALEWMEHARCVVWNQSLMLRSPMDELESAYPDLAARLQTVVKQLHDANSESPTSRGLPLSSADPEQVGQLRRRLAKEYSNLIAEARAFHGFEDFLRPVKANRIVRAARNGPVVVINCHAARCDALLILTGQDNIKLLSLPSFTAREAQNARSELESCLRRKGLRQRGVKARSTPRHESNIANVLLALWKDVVKPVLDFLQFQNDISMGTLPHITWCPTGPMSFLPLHAAGDYDQSGSRVFDYVISSYTPTLTALLGAAPSSLSPASRVLAIAQAHTPGHTPLPGTTSELAYVKAHVQNKADYLQLIDRHATAMNVLDAMDQHDWVHLACHAHQDVEDPTKSGFFLYEGTLDLTSINRRSFKNKGLAFLSACQTATGDEWLDIRV</sequence>
<name>A0A8H3DL99_9AGAM</name>
<dbReference type="Pfam" id="PF12770">
    <property type="entry name" value="CHAT"/>
    <property type="match status" value="1"/>
</dbReference>
<proteinExistence type="predicted"/>
<gene>
    <name evidence="3" type="ORF">RDB_LOCUS179404</name>
</gene>